<dbReference type="Gene3D" id="1.10.287.180">
    <property type="entry name" value="Transcription elongation factor, GreA/GreB, N-terminal domain"/>
    <property type="match status" value="1"/>
</dbReference>
<dbReference type="SUPFAM" id="SSF46557">
    <property type="entry name" value="GreA transcript cleavage protein, N-terminal domain"/>
    <property type="match status" value="1"/>
</dbReference>
<dbReference type="PROSITE" id="PS00830">
    <property type="entry name" value="GREAB_2"/>
    <property type="match status" value="1"/>
</dbReference>
<evidence type="ECO:0000313" key="13">
    <source>
        <dbReference type="Proteomes" id="UP000005730"/>
    </source>
</evidence>
<accession>H0UQC9</accession>
<dbReference type="GO" id="GO:0006354">
    <property type="term" value="P:DNA-templated transcription elongation"/>
    <property type="evidence" value="ECO:0007669"/>
    <property type="project" value="TreeGrafter"/>
</dbReference>
<evidence type="ECO:0000256" key="4">
    <source>
        <dbReference type="ARBA" id="ARBA00023125"/>
    </source>
</evidence>
<name>H0UQC9_9BACT</name>
<evidence type="ECO:0000259" key="11">
    <source>
        <dbReference type="Pfam" id="PF03449"/>
    </source>
</evidence>
<dbReference type="InterPro" id="IPR028624">
    <property type="entry name" value="Tscrpt_elong_fac_GreA/B"/>
</dbReference>
<proteinExistence type="inferred from homology"/>
<dbReference type="Pfam" id="PF03449">
    <property type="entry name" value="GreA_GreB_N"/>
    <property type="match status" value="1"/>
</dbReference>
<dbReference type="PIRSF" id="PIRSF006092">
    <property type="entry name" value="GreA_GreB"/>
    <property type="match status" value="1"/>
</dbReference>
<keyword evidence="4 8" id="KW-0238">DNA-binding</keyword>
<dbReference type="SUPFAM" id="SSF54534">
    <property type="entry name" value="FKBP-like"/>
    <property type="match status" value="1"/>
</dbReference>
<evidence type="ECO:0000256" key="9">
    <source>
        <dbReference type="RuleBase" id="RU000556"/>
    </source>
</evidence>
<comment type="function">
    <text evidence="6 8 9">Necessary for efficient RNA polymerase transcription elongation past template-encoded arresting sites. The arresting sites in DNA have the property of trapping a certain fraction of elongating RNA polymerases that pass through, resulting in locked ternary complexes. Cleavage of the nascent transcript by cleavage factors such as GreA or GreB allows the resumption of elongation from the new 3'terminus. GreA releases sequences of 2 to 3 nucleotides.</text>
</comment>
<dbReference type="PROSITE" id="PS00829">
    <property type="entry name" value="GREAB_1"/>
    <property type="match status" value="1"/>
</dbReference>
<dbReference type="GO" id="GO:0003746">
    <property type="term" value="F:translation elongation factor activity"/>
    <property type="evidence" value="ECO:0007669"/>
    <property type="project" value="UniProtKB-KW"/>
</dbReference>
<dbReference type="Proteomes" id="UP000005730">
    <property type="component" value="Chromosome"/>
</dbReference>
<evidence type="ECO:0000256" key="8">
    <source>
        <dbReference type="HAMAP-Rule" id="MF_00105"/>
    </source>
</evidence>
<dbReference type="RefSeq" id="WP_006583177.1">
    <property type="nucleotide sequence ID" value="NZ_CM001377.1"/>
</dbReference>
<dbReference type="Pfam" id="PF01272">
    <property type="entry name" value="GreA_GreB"/>
    <property type="match status" value="1"/>
</dbReference>
<dbReference type="NCBIfam" id="NF001261">
    <property type="entry name" value="PRK00226.1-2"/>
    <property type="match status" value="1"/>
</dbReference>
<dbReference type="InterPro" id="IPR018151">
    <property type="entry name" value="TF_GreA/GreB_CS"/>
</dbReference>
<dbReference type="GO" id="GO:0032784">
    <property type="term" value="P:regulation of DNA-templated transcription elongation"/>
    <property type="evidence" value="ECO:0007669"/>
    <property type="project" value="UniProtKB-UniRule"/>
</dbReference>
<organism evidence="12 13">
    <name type="scientific">Thermanaerovibrio velox DSM 12556</name>
    <dbReference type="NCBI Taxonomy" id="926567"/>
    <lineage>
        <taxon>Bacteria</taxon>
        <taxon>Thermotogati</taxon>
        <taxon>Synergistota</taxon>
        <taxon>Synergistia</taxon>
        <taxon>Synergistales</taxon>
        <taxon>Synergistaceae</taxon>
        <taxon>Thermanaerovibrio</taxon>
    </lineage>
</organism>
<dbReference type="NCBIfam" id="NF001263">
    <property type="entry name" value="PRK00226.1-4"/>
    <property type="match status" value="1"/>
</dbReference>
<evidence type="ECO:0000313" key="12">
    <source>
        <dbReference type="EMBL" id="EHM09683.1"/>
    </source>
</evidence>
<evidence type="ECO:0000256" key="6">
    <source>
        <dbReference type="ARBA" id="ARBA00024916"/>
    </source>
</evidence>
<dbReference type="eggNOG" id="COG0782">
    <property type="taxonomic scope" value="Bacteria"/>
</dbReference>
<dbReference type="HAMAP" id="MF_00105">
    <property type="entry name" value="GreA_GreB"/>
    <property type="match status" value="1"/>
</dbReference>
<dbReference type="AlphaFoldDB" id="H0UQC9"/>
<keyword evidence="3 8" id="KW-0805">Transcription regulation</keyword>
<evidence type="ECO:0000256" key="7">
    <source>
        <dbReference type="ARBA" id="ARBA00030776"/>
    </source>
</evidence>
<comment type="similarity">
    <text evidence="1 8 9">Belongs to the GreA/GreB family.</text>
</comment>
<feature type="domain" description="Transcription elongation factor GreA/GreB N-terminal" evidence="11">
    <location>
        <begin position="11"/>
        <end position="81"/>
    </location>
</feature>
<dbReference type="GO" id="GO:0070063">
    <property type="term" value="F:RNA polymerase binding"/>
    <property type="evidence" value="ECO:0007669"/>
    <property type="project" value="InterPro"/>
</dbReference>
<dbReference type="EMBL" id="CM001377">
    <property type="protein sequence ID" value="EHM09683.1"/>
    <property type="molecule type" value="Genomic_DNA"/>
</dbReference>
<gene>
    <name evidence="8" type="primary">greA</name>
    <name evidence="12" type="ORF">TheveDRAFT_0522</name>
</gene>
<dbReference type="FunFam" id="1.10.287.180:FF:000001">
    <property type="entry name" value="Transcription elongation factor GreA"/>
    <property type="match status" value="1"/>
</dbReference>
<feature type="domain" description="Transcription elongation factor GreA/GreB C-terminal" evidence="10">
    <location>
        <begin position="90"/>
        <end position="162"/>
    </location>
</feature>
<dbReference type="InterPro" id="IPR036953">
    <property type="entry name" value="GreA/GreB_C_sf"/>
</dbReference>
<evidence type="ECO:0000256" key="2">
    <source>
        <dbReference type="ARBA" id="ARBA00013729"/>
    </source>
</evidence>
<dbReference type="GO" id="GO:0003677">
    <property type="term" value="F:DNA binding"/>
    <property type="evidence" value="ECO:0007669"/>
    <property type="project" value="UniProtKB-UniRule"/>
</dbReference>
<dbReference type="InterPro" id="IPR006359">
    <property type="entry name" value="Tscrpt_elong_fac_GreA"/>
</dbReference>
<dbReference type="FunFam" id="3.10.50.30:FF:000001">
    <property type="entry name" value="Transcription elongation factor GreA"/>
    <property type="match status" value="1"/>
</dbReference>
<dbReference type="PANTHER" id="PTHR30437:SF4">
    <property type="entry name" value="TRANSCRIPTION ELONGATION FACTOR GREA"/>
    <property type="match status" value="1"/>
</dbReference>
<evidence type="ECO:0000256" key="1">
    <source>
        <dbReference type="ARBA" id="ARBA00008213"/>
    </source>
</evidence>
<dbReference type="NCBIfam" id="TIGR01462">
    <property type="entry name" value="greA"/>
    <property type="match status" value="1"/>
</dbReference>
<protein>
    <recommendedName>
        <fullName evidence="2 8">Transcription elongation factor GreA</fullName>
    </recommendedName>
    <alternativeName>
        <fullName evidence="7 8">Transcript cleavage factor GreA</fullName>
    </alternativeName>
</protein>
<dbReference type="OrthoDB" id="9808774at2"/>
<sequence length="164" mass="18180">MAIQRSSEDQVIMTREGYEKLKQELASLRGDGRSEIASKLEEARAFGDLSENAEYHAAKEEQEKLESRIMWLEYQLSKAKVVEASDIDTSIVSLGTKVVLRDLDTNQTFTYVLVGSEEADPKANRISAQSPVGKAIIGKSAGEDVLVRVPKGTRHLKIEDISIE</sequence>
<reference evidence="12 13" key="1">
    <citation type="submission" date="2011-10" db="EMBL/GenBank/DDBJ databases">
        <title>The Noncontiguous Finished genome of Thermanaerovibrio velox DSM 12556.</title>
        <authorList>
            <consortium name="US DOE Joint Genome Institute (JGI-PGF)"/>
            <person name="Lucas S."/>
            <person name="Copeland A."/>
            <person name="Lapidus A."/>
            <person name="Glavina del Rio T."/>
            <person name="Dalin E."/>
            <person name="Tice H."/>
            <person name="Bruce D."/>
            <person name="Goodwin L."/>
            <person name="Pitluck S."/>
            <person name="Peters L."/>
            <person name="Mikhailova N."/>
            <person name="Teshima H."/>
            <person name="Kyrpides N."/>
            <person name="Mavromatis K."/>
            <person name="Ivanova N."/>
            <person name="Markowitz V."/>
            <person name="Cheng J.-F."/>
            <person name="Hugenholtz P."/>
            <person name="Woyke T."/>
            <person name="Wu D."/>
            <person name="Spring S."/>
            <person name="Brambilla E.-M."/>
            <person name="Klenk H.-P."/>
            <person name="Eisen J.A."/>
        </authorList>
    </citation>
    <scope>NUCLEOTIDE SEQUENCE [LARGE SCALE GENOMIC DNA]</scope>
    <source>
        <strain evidence="12 13">DSM 12556</strain>
    </source>
</reference>
<evidence type="ECO:0000256" key="5">
    <source>
        <dbReference type="ARBA" id="ARBA00023163"/>
    </source>
</evidence>
<dbReference type="PANTHER" id="PTHR30437">
    <property type="entry name" value="TRANSCRIPTION ELONGATION FACTOR GREA"/>
    <property type="match status" value="1"/>
</dbReference>
<dbReference type="HOGENOM" id="CLU_101379_2_1_0"/>
<keyword evidence="13" id="KW-1185">Reference proteome</keyword>
<evidence type="ECO:0000259" key="10">
    <source>
        <dbReference type="Pfam" id="PF01272"/>
    </source>
</evidence>
<dbReference type="InterPro" id="IPR001437">
    <property type="entry name" value="Tscrpt_elong_fac_GreA/B_C"/>
</dbReference>
<evidence type="ECO:0000256" key="3">
    <source>
        <dbReference type="ARBA" id="ARBA00023015"/>
    </source>
</evidence>
<dbReference type="InterPro" id="IPR023459">
    <property type="entry name" value="Tscrpt_elong_fac_GreA/B_fam"/>
</dbReference>
<keyword evidence="12" id="KW-0251">Elongation factor</keyword>
<dbReference type="InterPro" id="IPR036805">
    <property type="entry name" value="Tscrpt_elong_fac_GreA/B_N_sf"/>
</dbReference>
<dbReference type="InterPro" id="IPR022691">
    <property type="entry name" value="Tscrpt_elong_fac_GreA/B_N"/>
</dbReference>
<dbReference type="Gene3D" id="3.10.50.30">
    <property type="entry name" value="Transcription elongation factor, GreA/GreB, C-terminal domain"/>
    <property type="match status" value="1"/>
</dbReference>
<keyword evidence="12" id="KW-0648">Protein biosynthesis</keyword>
<dbReference type="STRING" id="926567.TheveDRAFT_0522"/>
<keyword evidence="5 8" id="KW-0804">Transcription</keyword>